<evidence type="ECO:0000256" key="1">
    <source>
        <dbReference type="ARBA" id="ARBA00008668"/>
    </source>
</evidence>
<dbReference type="InterPro" id="IPR001087">
    <property type="entry name" value="GDSL"/>
</dbReference>
<dbReference type="InterPro" id="IPR035669">
    <property type="entry name" value="SGNH_plant_lipase-like"/>
</dbReference>
<dbReference type="Gene3D" id="3.40.50.1110">
    <property type="entry name" value="SGNH hydrolase"/>
    <property type="match status" value="1"/>
</dbReference>
<dbReference type="InterPro" id="IPR050592">
    <property type="entry name" value="GDSL_lipolytic_enzyme"/>
</dbReference>
<dbReference type="Pfam" id="PF00657">
    <property type="entry name" value="Lipase_GDSL"/>
    <property type="match status" value="1"/>
</dbReference>
<dbReference type="OrthoDB" id="1600564at2759"/>
<comment type="similarity">
    <text evidence="1">Belongs to the 'GDSL' lipolytic enzyme family.</text>
</comment>
<sequence>MELFNKHLHLIPIFLLHVMYWFSTTTTLRAQAPLTKQTANNAHSSVSAILVFGDSTVDPGNNNYEMTMFKSNFQPYGRDFLNQKPTGRFTNGRLSTDYIASYAGVKEYVPPYLEPSLSIEEMMTGVSFASAGSGFDPLTPGISNVIPIQKQMEYFREYKKRLESAVGKQQAESHIKKAVFIVSAGTNDFVVNYFTLPIRRNNYTVSAYQQFLIQHVSDFIQGLWAEGARKIGVAGLPPMGCLPIVITLNSENAILQRGCIEYYSAVARKYNLMLQNQLHVLHNTLSVSGAPIYYLDVYGPLMDMIQGSTKFGIDVVNSGCCGSGYLEASFMCNPQSYACPDASKYVFWDSIHPTEFAYYIVFKHVRPVLDLLIKD</sequence>
<keyword evidence="3" id="KW-1185">Reference proteome</keyword>
<reference evidence="2" key="1">
    <citation type="submission" date="2020-03" db="EMBL/GenBank/DDBJ databases">
        <title>A high-quality chromosome-level genome assembly of a woody plant with both climbing and erect habits, Rhamnella rubrinervis.</title>
        <authorList>
            <person name="Lu Z."/>
            <person name="Yang Y."/>
            <person name="Zhu X."/>
            <person name="Sun Y."/>
        </authorList>
    </citation>
    <scope>NUCLEOTIDE SEQUENCE</scope>
    <source>
        <strain evidence="2">BYM</strain>
        <tissue evidence="2">Leaf</tissue>
    </source>
</reference>
<protein>
    <submittedName>
        <fullName evidence="2">Uncharacterized protein</fullName>
    </submittedName>
</protein>
<comment type="caution">
    <text evidence="2">The sequence shown here is derived from an EMBL/GenBank/DDBJ whole genome shotgun (WGS) entry which is preliminary data.</text>
</comment>
<dbReference type="AlphaFoldDB" id="A0A8K0MMS9"/>
<evidence type="ECO:0000313" key="2">
    <source>
        <dbReference type="EMBL" id="KAF3451403.1"/>
    </source>
</evidence>
<evidence type="ECO:0000313" key="3">
    <source>
        <dbReference type="Proteomes" id="UP000796880"/>
    </source>
</evidence>
<dbReference type="PANTHER" id="PTHR45642:SF3">
    <property type="entry name" value="OS09G0540400 PROTEIN"/>
    <property type="match status" value="1"/>
</dbReference>
<accession>A0A8K0MMS9</accession>
<proteinExistence type="inferred from homology"/>
<dbReference type="FunFam" id="3.40.50.1110:FF:000003">
    <property type="entry name" value="GDSL esterase/lipase APG"/>
    <property type="match status" value="1"/>
</dbReference>
<dbReference type="InterPro" id="IPR036514">
    <property type="entry name" value="SGNH_hydro_sf"/>
</dbReference>
<dbReference type="CDD" id="cd01837">
    <property type="entry name" value="SGNH_plant_lipase_like"/>
    <property type="match status" value="1"/>
</dbReference>
<name>A0A8K0MMS9_9ROSA</name>
<dbReference type="PANTHER" id="PTHR45642">
    <property type="entry name" value="GDSL ESTERASE/LIPASE EXL3"/>
    <property type="match status" value="1"/>
</dbReference>
<dbReference type="SUPFAM" id="SSF52266">
    <property type="entry name" value="SGNH hydrolase"/>
    <property type="match status" value="1"/>
</dbReference>
<dbReference type="EMBL" id="VOIH02000003">
    <property type="protein sequence ID" value="KAF3451403.1"/>
    <property type="molecule type" value="Genomic_DNA"/>
</dbReference>
<organism evidence="2 3">
    <name type="scientific">Rhamnella rubrinervis</name>
    <dbReference type="NCBI Taxonomy" id="2594499"/>
    <lineage>
        <taxon>Eukaryota</taxon>
        <taxon>Viridiplantae</taxon>
        <taxon>Streptophyta</taxon>
        <taxon>Embryophyta</taxon>
        <taxon>Tracheophyta</taxon>
        <taxon>Spermatophyta</taxon>
        <taxon>Magnoliopsida</taxon>
        <taxon>eudicotyledons</taxon>
        <taxon>Gunneridae</taxon>
        <taxon>Pentapetalae</taxon>
        <taxon>rosids</taxon>
        <taxon>fabids</taxon>
        <taxon>Rosales</taxon>
        <taxon>Rhamnaceae</taxon>
        <taxon>rhamnoid group</taxon>
        <taxon>Rhamneae</taxon>
        <taxon>Rhamnella</taxon>
    </lineage>
</organism>
<dbReference type="GO" id="GO:0016788">
    <property type="term" value="F:hydrolase activity, acting on ester bonds"/>
    <property type="evidence" value="ECO:0007669"/>
    <property type="project" value="InterPro"/>
</dbReference>
<gene>
    <name evidence="2" type="ORF">FNV43_RR07498</name>
</gene>
<dbReference type="Proteomes" id="UP000796880">
    <property type="component" value="Unassembled WGS sequence"/>
</dbReference>